<organism evidence="1 2">
    <name type="scientific">Racocetra persica</name>
    <dbReference type="NCBI Taxonomy" id="160502"/>
    <lineage>
        <taxon>Eukaryota</taxon>
        <taxon>Fungi</taxon>
        <taxon>Fungi incertae sedis</taxon>
        <taxon>Mucoromycota</taxon>
        <taxon>Glomeromycotina</taxon>
        <taxon>Glomeromycetes</taxon>
        <taxon>Diversisporales</taxon>
        <taxon>Gigasporaceae</taxon>
        <taxon>Racocetra</taxon>
    </lineage>
</organism>
<accession>A0ACA9N5G9</accession>
<reference evidence="1" key="1">
    <citation type="submission" date="2021-06" db="EMBL/GenBank/DDBJ databases">
        <authorList>
            <person name="Kallberg Y."/>
            <person name="Tangrot J."/>
            <person name="Rosling A."/>
        </authorList>
    </citation>
    <scope>NUCLEOTIDE SEQUENCE</scope>
    <source>
        <strain evidence="1">MA461A</strain>
    </source>
</reference>
<sequence>MSKVITPNNLPFTQYTPPELLAKKSINDKTKLNIYSLGVLFWEISNKRPNCHKIIEELDNISFEQIYNEDAKDSLESTNQIDNFFKLSKGRNRNNHDFAITKKDIFKNVEVKTDKADFTPIVFLVKINTSHWEVLNNLSPCSTGGHLFADADKIQIHIPVGTIEYCGNLNADFIQEIKDALNISNIDEKKNKLKEIFNDYGNYVITKFTIGGMITIDCSKADSKSVECLQTYLSWGVSYAKGESLPTFELTSLDGFPSFETLPSRPQPMKCARDFYSWLKDLHDYKNVTIISYEGYKPSFELLDEQLKNGIFECFSFKPNNQGLPKLIPQLPATYEQKSFSEWVPKPSLLSHVHDLIENYLSLQYNIFLKHYSKLGYGKSIRFKFPNQPKIIPTKKITISFIYPKNQHITHLSYNLDKLNFDKAYYHITPIDDIKCSTQIYCQITYHAAEISWDSSSIIPAELYKDSPEAIENYYGNTLPKTLTIGGTLTTYEACNISNLAYKFPQEILPEKIDQILAKLNIDTSFISNNGNVINRNQIKDWLEVFITNPENWKIISFGDWSPSYKTLHQFREDIKFVSNNVYQIVFNGENTFSREDQNIVVIKFPQPLINDNYQIFGHILKKYPDNLGETWEKIPEVTIAFSDVNKYGCTAIIYKNNNITLNKDITKIKWFVLAKSGEYCADNYRNLKVTCGKIDIDVSQSEIFIRTDDINTNYTLVTSSVHKPQSDTTRYYDITLNYWTKYEVVLKIRRDKHNIFGESEISNENNKIKDGSKPYLQEKITLNWCIINEKELKNKNKEACQLNQCGVVLDDDLRKDCDDLIDCEPNYLSSLNTIKQNPLSINFNSGSFLCLDKNSKGNEWIIKVAIKTENESLANRDRTKDIKARNAYALKIPLNAPTLN</sequence>
<proteinExistence type="predicted"/>
<evidence type="ECO:0000313" key="1">
    <source>
        <dbReference type="EMBL" id="CAG8628940.1"/>
    </source>
</evidence>
<dbReference type="Proteomes" id="UP000789920">
    <property type="component" value="Unassembled WGS sequence"/>
</dbReference>
<dbReference type="EMBL" id="CAJVQC010011594">
    <property type="protein sequence ID" value="CAG8628940.1"/>
    <property type="molecule type" value="Genomic_DNA"/>
</dbReference>
<gene>
    <name evidence="1" type="ORF">RPERSI_LOCUS7024</name>
</gene>
<keyword evidence="2" id="KW-1185">Reference proteome</keyword>
<name>A0ACA9N5G9_9GLOM</name>
<feature type="non-terminal residue" evidence="1">
    <location>
        <position position="901"/>
    </location>
</feature>
<evidence type="ECO:0000313" key="2">
    <source>
        <dbReference type="Proteomes" id="UP000789920"/>
    </source>
</evidence>
<comment type="caution">
    <text evidence="1">The sequence shown here is derived from an EMBL/GenBank/DDBJ whole genome shotgun (WGS) entry which is preliminary data.</text>
</comment>
<protein>
    <submittedName>
        <fullName evidence="1">27257_t:CDS:1</fullName>
    </submittedName>
</protein>